<feature type="transmembrane region" description="Helical" evidence="7">
    <location>
        <begin position="145"/>
        <end position="168"/>
    </location>
</feature>
<sequence length="495" mass="53065">MTMASAEEPDGDGNLLAKTQPRSPDTTSEVLPGGGTFTFEQAVEQIGFGRFHVFLMIVCGFGWFAEILELVVLAFVAPAIQSDLNLSSVEYGLLGSSSFIGMAIGAVFWGALSDRFGRFIGFTCTTAMTFVFSVASAFAPNYGVLLLFRILACVGVGGTLPVDYAHLVEFLPVKGRGRNMAIVDGIGVLPALFLGSLLAYFGTVDGTTNWRLILGVESVPAGIFTLIRFFIPESPRYLLNLNRREEATNVLRRVARMCGKEAPQGHLVGHATDLETRNPLARFREILSPEVRSTTWRIWLMAFCAQFASAGFVFAMPKLFESELGLPPKKVSLMILLGVVGVIPGLVIAFFAIEWSRKKSVSVFYLASAVGVALFAVATMAAGNVEFAVAASMVARGGMEGMFSILNTIRVEVYPTTNRITAMGTSQVFYNIGGAITTLIFGAMSGSRTLAAVCLSIYAGAYALSVLPALTLPAKSDYAGRAVLDRITQLVPINV</sequence>
<gene>
    <name evidence="9" type="ORF">CROS1312_LOCUS1610</name>
</gene>
<dbReference type="SUPFAM" id="SSF103473">
    <property type="entry name" value="MFS general substrate transporter"/>
    <property type="match status" value="1"/>
</dbReference>
<evidence type="ECO:0000313" key="9">
    <source>
        <dbReference type="EMBL" id="CAD9722342.1"/>
    </source>
</evidence>
<feature type="transmembrane region" description="Helical" evidence="7">
    <location>
        <begin position="363"/>
        <end position="381"/>
    </location>
</feature>
<dbReference type="InterPro" id="IPR020846">
    <property type="entry name" value="MFS_dom"/>
</dbReference>
<protein>
    <recommendedName>
        <fullName evidence="8">Major facilitator superfamily (MFS) profile domain-containing protein</fullName>
    </recommendedName>
</protein>
<evidence type="ECO:0000256" key="2">
    <source>
        <dbReference type="ARBA" id="ARBA00022448"/>
    </source>
</evidence>
<dbReference type="AlphaFoldDB" id="A0A7S2T9W8"/>
<dbReference type="PANTHER" id="PTHR23511:SF5">
    <property type="entry name" value="MAJOR FACILITATOR-TYPE TRANSPORTER HXNZ-RELATED"/>
    <property type="match status" value="1"/>
</dbReference>
<feature type="transmembrane region" description="Helical" evidence="7">
    <location>
        <begin position="450"/>
        <end position="472"/>
    </location>
</feature>
<evidence type="ECO:0000256" key="6">
    <source>
        <dbReference type="SAM" id="MobiDB-lite"/>
    </source>
</evidence>
<keyword evidence="5 7" id="KW-0472">Membrane</keyword>
<evidence type="ECO:0000256" key="1">
    <source>
        <dbReference type="ARBA" id="ARBA00004141"/>
    </source>
</evidence>
<organism evidence="9">
    <name type="scientific">Chloropicon roscoffensis</name>
    <dbReference type="NCBI Taxonomy" id="1461544"/>
    <lineage>
        <taxon>Eukaryota</taxon>
        <taxon>Viridiplantae</taxon>
        <taxon>Chlorophyta</taxon>
        <taxon>Chloropicophyceae</taxon>
        <taxon>Chloropicales</taxon>
        <taxon>Chloropicaceae</taxon>
        <taxon>Chloropicon</taxon>
    </lineage>
</organism>
<keyword evidence="2" id="KW-0813">Transport</keyword>
<keyword evidence="3 7" id="KW-0812">Transmembrane</keyword>
<name>A0A7S2T9W8_9CHLO</name>
<dbReference type="PROSITE" id="PS50850">
    <property type="entry name" value="MFS"/>
    <property type="match status" value="1"/>
</dbReference>
<accession>A0A7S2T9W8</accession>
<comment type="subcellular location">
    <subcellularLocation>
        <location evidence="1">Membrane</location>
        <topology evidence="1">Multi-pass membrane protein</topology>
    </subcellularLocation>
</comment>
<feature type="transmembrane region" description="Helical" evidence="7">
    <location>
        <begin position="298"/>
        <end position="319"/>
    </location>
</feature>
<dbReference type="PANTHER" id="PTHR23511">
    <property type="entry name" value="SYNAPTIC VESICLE GLYCOPROTEIN 2"/>
    <property type="match status" value="1"/>
</dbReference>
<dbReference type="GO" id="GO:0022857">
    <property type="term" value="F:transmembrane transporter activity"/>
    <property type="evidence" value="ECO:0007669"/>
    <property type="project" value="InterPro"/>
</dbReference>
<dbReference type="EMBL" id="HBHM01002041">
    <property type="protein sequence ID" value="CAD9722342.1"/>
    <property type="molecule type" value="Transcribed_RNA"/>
</dbReference>
<dbReference type="InterPro" id="IPR036259">
    <property type="entry name" value="MFS_trans_sf"/>
</dbReference>
<dbReference type="CDD" id="cd17316">
    <property type="entry name" value="MFS_SV2_like"/>
    <property type="match status" value="1"/>
</dbReference>
<keyword evidence="4 7" id="KW-1133">Transmembrane helix</keyword>
<evidence type="ECO:0000256" key="3">
    <source>
        <dbReference type="ARBA" id="ARBA00022692"/>
    </source>
</evidence>
<feature type="compositionally biased region" description="Polar residues" evidence="6">
    <location>
        <begin position="20"/>
        <end position="29"/>
    </location>
</feature>
<dbReference type="Pfam" id="PF07690">
    <property type="entry name" value="MFS_1"/>
    <property type="match status" value="1"/>
</dbReference>
<feature type="domain" description="Major facilitator superfamily (MFS) profile" evidence="8">
    <location>
        <begin position="55"/>
        <end position="477"/>
    </location>
</feature>
<dbReference type="InterPro" id="IPR011701">
    <property type="entry name" value="MFS"/>
</dbReference>
<evidence type="ECO:0000256" key="7">
    <source>
        <dbReference type="SAM" id="Phobius"/>
    </source>
</evidence>
<evidence type="ECO:0000259" key="8">
    <source>
        <dbReference type="PROSITE" id="PS50850"/>
    </source>
</evidence>
<dbReference type="Gene3D" id="1.20.1250.20">
    <property type="entry name" value="MFS general substrate transporter like domains"/>
    <property type="match status" value="1"/>
</dbReference>
<feature type="transmembrane region" description="Helical" evidence="7">
    <location>
        <begin position="428"/>
        <end position="444"/>
    </location>
</feature>
<feature type="transmembrane region" description="Helical" evidence="7">
    <location>
        <begin position="331"/>
        <end position="351"/>
    </location>
</feature>
<feature type="transmembrane region" description="Helical" evidence="7">
    <location>
        <begin position="92"/>
        <end position="112"/>
    </location>
</feature>
<proteinExistence type="predicted"/>
<reference evidence="9" key="1">
    <citation type="submission" date="2021-01" db="EMBL/GenBank/DDBJ databases">
        <authorList>
            <person name="Corre E."/>
            <person name="Pelletier E."/>
            <person name="Niang G."/>
            <person name="Scheremetjew M."/>
            <person name="Finn R."/>
            <person name="Kale V."/>
            <person name="Holt S."/>
            <person name="Cochrane G."/>
            <person name="Meng A."/>
            <person name="Brown T."/>
            <person name="Cohen L."/>
        </authorList>
    </citation>
    <scope>NUCLEOTIDE SEQUENCE</scope>
    <source>
        <strain evidence="9">RCC2335</strain>
    </source>
</reference>
<evidence type="ECO:0000256" key="5">
    <source>
        <dbReference type="ARBA" id="ARBA00023136"/>
    </source>
</evidence>
<feature type="transmembrane region" description="Helical" evidence="7">
    <location>
        <begin position="53"/>
        <end position="80"/>
    </location>
</feature>
<feature type="region of interest" description="Disordered" evidence="6">
    <location>
        <begin position="1"/>
        <end position="30"/>
    </location>
</feature>
<dbReference type="GO" id="GO:0016020">
    <property type="term" value="C:membrane"/>
    <property type="evidence" value="ECO:0007669"/>
    <property type="project" value="UniProtKB-SubCell"/>
</dbReference>
<feature type="transmembrane region" description="Helical" evidence="7">
    <location>
        <begin position="119"/>
        <end position="139"/>
    </location>
</feature>
<feature type="transmembrane region" description="Helical" evidence="7">
    <location>
        <begin position="180"/>
        <end position="200"/>
    </location>
</feature>
<evidence type="ECO:0000256" key="4">
    <source>
        <dbReference type="ARBA" id="ARBA00022989"/>
    </source>
</evidence>